<dbReference type="InterPro" id="IPR052712">
    <property type="entry name" value="Acid_resist_chaperone_HdeD"/>
</dbReference>
<dbReference type="EMBL" id="JACBZS010000001">
    <property type="protein sequence ID" value="NYI71362.1"/>
    <property type="molecule type" value="Genomic_DNA"/>
</dbReference>
<dbReference type="PANTHER" id="PTHR34989:SF1">
    <property type="entry name" value="PROTEIN HDED"/>
    <property type="match status" value="1"/>
</dbReference>
<organism evidence="2 3">
    <name type="scientific">Naumannella cuiyingiana</name>
    <dbReference type="NCBI Taxonomy" id="1347891"/>
    <lineage>
        <taxon>Bacteria</taxon>
        <taxon>Bacillati</taxon>
        <taxon>Actinomycetota</taxon>
        <taxon>Actinomycetes</taxon>
        <taxon>Propionibacteriales</taxon>
        <taxon>Propionibacteriaceae</taxon>
        <taxon>Naumannella</taxon>
    </lineage>
</organism>
<dbReference type="RefSeq" id="WP_179445195.1">
    <property type="nucleotide sequence ID" value="NZ_JACBZS010000001.1"/>
</dbReference>
<evidence type="ECO:0000313" key="3">
    <source>
        <dbReference type="Proteomes" id="UP000527616"/>
    </source>
</evidence>
<evidence type="ECO:0000313" key="2">
    <source>
        <dbReference type="EMBL" id="NYI71362.1"/>
    </source>
</evidence>
<feature type="transmembrane region" description="Helical" evidence="1">
    <location>
        <begin position="82"/>
        <end position="103"/>
    </location>
</feature>
<feature type="transmembrane region" description="Helical" evidence="1">
    <location>
        <begin position="167"/>
        <end position="187"/>
    </location>
</feature>
<keyword evidence="1" id="KW-0812">Transmembrane</keyword>
<dbReference type="AlphaFoldDB" id="A0A7Z0ILB8"/>
<reference evidence="2 3" key="1">
    <citation type="submission" date="2020-07" db="EMBL/GenBank/DDBJ databases">
        <title>Sequencing the genomes of 1000 actinobacteria strains.</title>
        <authorList>
            <person name="Klenk H.-P."/>
        </authorList>
    </citation>
    <scope>NUCLEOTIDE SEQUENCE [LARGE SCALE GENOMIC DNA]</scope>
    <source>
        <strain evidence="2 3">DSM 103164</strain>
    </source>
</reference>
<keyword evidence="3" id="KW-1185">Reference proteome</keyword>
<gene>
    <name evidence="2" type="ORF">GGQ54_001922</name>
</gene>
<sequence>MSQETFGLADIGAEVARRVRSFFLISSVIGLVLGIVLLIWPDKTLQVAATVLTVVLSIFFIVLGIARLAVGVIGGPISGWMRVFFVLIGILLIICGAIGLRNLSATEVVYTLFAITLVAVGWIIEGIVSLVEARRTPATGWSIFYGIISIAGGVSLLMFPLEGAVTLIWVSGIFLVAGGIVGIIRAVQLGKVDGGRPVTSDQR</sequence>
<name>A0A7Z0ILB8_9ACTN</name>
<dbReference type="GO" id="GO:0005886">
    <property type="term" value="C:plasma membrane"/>
    <property type="evidence" value="ECO:0007669"/>
    <property type="project" value="TreeGrafter"/>
</dbReference>
<protein>
    <submittedName>
        <fullName evidence="2">Uncharacterized membrane protein HdeD (DUF308 family)</fullName>
    </submittedName>
</protein>
<evidence type="ECO:0000256" key="1">
    <source>
        <dbReference type="SAM" id="Phobius"/>
    </source>
</evidence>
<dbReference type="PANTHER" id="PTHR34989">
    <property type="entry name" value="PROTEIN HDED"/>
    <property type="match status" value="1"/>
</dbReference>
<feature type="transmembrane region" description="Helical" evidence="1">
    <location>
        <begin position="21"/>
        <end position="41"/>
    </location>
</feature>
<dbReference type="Pfam" id="PF03729">
    <property type="entry name" value="DUF308"/>
    <property type="match status" value="2"/>
</dbReference>
<dbReference type="Proteomes" id="UP000527616">
    <property type="component" value="Unassembled WGS sequence"/>
</dbReference>
<keyword evidence="1" id="KW-1133">Transmembrane helix</keyword>
<proteinExistence type="predicted"/>
<keyword evidence="1" id="KW-0472">Membrane</keyword>
<feature type="transmembrane region" description="Helical" evidence="1">
    <location>
        <begin position="143"/>
        <end position="161"/>
    </location>
</feature>
<feature type="transmembrane region" description="Helical" evidence="1">
    <location>
        <begin position="109"/>
        <end position="131"/>
    </location>
</feature>
<feature type="transmembrane region" description="Helical" evidence="1">
    <location>
        <begin position="47"/>
        <end position="70"/>
    </location>
</feature>
<accession>A0A7Z0ILB8</accession>
<comment type="caution">
    <text evidence="2">The sequence shown here is derived from an EMBL/GenBank/DDBJ whole genome shotgun (WGS) entry which is preliminary data.</text>
</comment>
<dbReference type="InterPro" id="IPR005325">
    <property type="entry name" value="DUF308_memb"/>
</dbReference>